<reference evidence="1" key="1">
    <citation type="journal article" date="2014" name="Front. Microbiol.">
        <title>High frequency of phylogenetically diverse reductive dehalogenase-homologous genes in deep subseafloor sedimentary metagenomes.</title>
        <authorList>
            <person name="Kawai M."/>
            <person name="Futagami T."/>
            <person name="Toyoda A."/>
            <person name="Takaki Y."/>
            <person name="Nishi S."/>
            <person name="Hori S."/>
            <person name="Arai W."/>
            <person name="Tsubouchi T."/>
            <person name="Morono Y."/>
            <person name="Uchiyama I."/>
            <person name="Ito T."/>
            <person name="Fujiyama A."/>
            <person name="Inagaki F."/>
            <person name="Takami H."/>
        </authorList>
    </citation>
    <scope>NUCLEOTIDE SEQUENCE</scope>
    <source>
        <strain evidence="1">Expedition CK06-06</strain>
    </source>
</reference>
<organism evidence="1">
    <name type="scientific">marine sediment metagenome</name>
    <dbReference type="NCBI Taxonomy" id="412755"/>
    <lineage>
        <taxon>unclassified sequences</taxon>
        <taxon>metagenomes</taxon>
        <taxon>ecological metagenomes</taxon>
    </lineage>
</organism>
<gene>
    <name evidence="1" type="ORF">S06H3_49869</name>
</gene>
<sequence length="52" mass="5840">IGLLSLYSSSLGQGDFLNFKKQIIFFGGGFFSRQKLEEQGPGTKLARFRLIQ</sequence>
<evidence type="ECO:0000313" key="1">
    <source>
        <dbReference type="EMBL" id="GAI38644.1"/>
    </source>
</evidence>
<protein>
    <submittedName>
        <fullName evidence="1">Uncharacterized protein</fullName>
    </submittedName>
</protein>
<accession>X1Q5W1</accession>
<dbReference type="AlphaFoldDB" id="X1Q5W1"/>
<feature type="non-terminal residue" evidence="1">
    <location>
        <position position="1"/>
    </location>
</feature>
<proteinExistence type="predicted"/>
<comment type="caution">
    <text evidence="1">The sequence shown here is derived from an EMBL/GenBank/DDBJ whole genome shotgun (WGS) entry which is preliminary data.</text>
</comment>
<dbReference type="EMBL" id="BARV01031526">
    <property type="protein sequence ID" value="GAI38644.1"/>
    <property type="molecule type" value="Genomic_DNA"/>
</dbReference>
<name>X1Q5W1_9ZZZZ</name>